<comment type="caution">
    <text evidence="4">The sequence shown here is derived from an EMBL/GenBank/DDBJ whole genome shotgun (WGS) entry which is preliminary data.</text>
</comment>
<evidence type="ECO:0000313" key="5">
    <source>
        <dbReference type="Proteomes" id="UP000635316"/>
    </source>
</evidence>
<dbReference type="SUPFAM" id="SSF53927">
    <property type="entry name" value="Cytidine deaminase-like"/>
    <property type="match status" value="1"/>
</dbReference>
<dbReference type="Gene3D" id="3.10.20.10">
    <property type="match status" value="1"/>
</dbReference>
<evidence type="ECO:0000256" key="1">
    <source>
        <dbReference type="ARBA" id="ARBA00022490"/>
    </source>
</evidence>
<dbReference type="EMBL" id="JAENGP010000010">
    <property type="protein sequence ID" value="MBK1781463.1"/>
    <property type="molecule type" value="Genomic_DNA"/>
</dbReference>
<evidence type="ECO:0000256" key="2">
    <source>
        <dbReference type="ARBA" id="ARBA00023150"/>
    </source>
</evidence>
<dbReference type="PANTHER" id="PTHR30592">
    <property type="entry name" value="FORMATE DEHYDROGENASE"/>
    <property type="match status" value="1"/>
</dbReference>
<name>A0ABS1EEK6_9BURK</name>
<comment type="similarity">
    <text evidence="3">Belongs to the FdhD family.</text>
</comment>
<organism evidence="4 5">
    <name type="scientific">Advenella mandrilli</name>
    <dbReference type="NCBI Taxonomy" id="2800330"/>
    <lineage>
        <taxon>Bacteria</taxon>
        <taxon>Pseudomonadati</taxon>
        <taxon>Pseudomonadota</taxon>
        <taxon>Betaproteobacteria</taxon>
        <taxon>Burkholderiales</taxon>
        <taxon>Alcaligenaceae</taxon>
    </lineage>
</organism>
<gene>
    <name evidence="3 4" type="primary">fdhD</name>
    <name evidence="4" type="ORF">JHL22_09545</name>
</gene>
<accession>A0ABS1EEK6</accession>
<evidence type="ECO:0000313" key="4">
    <source>
        <dbReference type="EMBL" id="MBK1781463.1"/>
    </source>
</evidence>
<dbReference type="NCBIfam" id="TIGR00129">
    <property type="entry name" value="fdhD_narQ"/>
    <property type="match status" value="1"/>
</dbReference>
<dbReference type="PANTHER" id="PTHR30592:SF1">
    <property type="entry name" value="SULFUR CARRIER PROTEIN FDHD"/>
    <property type="match status" value="1"/>
</dbReference>
<sequence length="268" mass="28558">MTASPLKTLPVWRLKQGQINETDDCLSNEVPVALVYNGISHVVLMATPQDLPELALGFSLTEGILSSVSQLYDVEVEQTSTGMLVNMDIASEAFLQLKGRRRNLSGRTGCGLCGIESLDAVKPVITPVTVRPAISAAHISAALDAFASLQPLRAETGSVHGVAWVNKNGHIKALFEDVGRHNALDKMLGFGARAGWNWSEGFVLVSSRASYEMVVKSAVLGVGCLVAVSAPTALAVQLAQEANMTLIGFAKPQQQVIYTGHEYITLAD</sequence>
<dbReference type="Proteomes" id="UP000635316">
    <property type="component" value="Unassembled WGS sequence"/>
</dbReference>
<dbReference type="Gene3D" id="3.40.140.10">
    <property type="entry name" value="Cytidine Deaminase, domain 2"/>
    <property type="match status" value="1"/>
</dbReference>
<dbReference type="InterPro" id="IPR016193">
    <property type="entry name" value="Cytidine_deaminase-like"/>
</dbReference>
<proteinExistence type="inferred from homology"/>
<comment type="caution">
    <text evidence="3">Lacks conserved residue(s) required for the propagation of feature annotation.</text>
</comment>
<comment type="function">
    <text evidence="3">Required for formate dehydrogenase (FDH) activity. Acts as a sulfur carrier protein that transfers sulfur from IscS to the molybdenum cofactor prior to its insertion into FDH.</text>
</comment>
<keyword evidence="1 3" id="KW-0963">Cytoplasm</keyword>
<feature type="active site" description="Cysteine persulfide intermediate" evidence="3">
    <location>
        <position position="110"/>
    </location>
</feature>
<dbReference type="RefSeq" id="WP_200236456.1">
    <property type="nucleotide sequence ID" value="NZ_JAENGP010000010.1"/>
</dbReference>
<reference evidence="4 5" key="1">
    <citation type="submission" date="2020-12" db="EMBL/GenBank/DDBJ databases">
        <authorList>
            <person name="Lu T."/>
            <person name="Wang Q."/>
            <person name="Han X."/>
        </authorList>
    </citation>
    <scope>NUCLEOTIDE SEQUENCE [LARGE SCALE GENOMIC DNA]</scope>
    <source>
        <strain evidence="4 5">WQ 585</strain>
    </source>
</reference>
<dbReference type="Pfam" id="PF02634">
    <property type="entry name" value="FdhD-NarQ"/>
    <property type="match status" value="1"/>
</dbReference>
<dbReference type="PIRSF" id="PIRSF015626">
    <property type="entry name" value="FdhD"/>
    <property type="match status" value="1"/>
</dbReference>
<keyword evidence="5" id="KW-1185">Reference proteome</keyword>
<dbReference type="HAMAP" id="MF_00187">
    <property type="entry name" value="FdhD"/>
    <property type="match status" value="1"/>
</dbReference>
<dbReference type="InterPro" id="IPR003786">
    <property type="entry name" value="FdhD"/>
</dbReference>
<keyword evidence="2 3" id="KW-0501">Molybdenum cofactor biosynthesis</keyword>
<evidence type="ECO:0000256" key="3">
    <source>
        <dbReference type="HAMAP-Rule" id="MF_00187"/>
    </source>
</evidence>
<protein>
    <recommendedName>
        <fullName evidence="3">Sulfur carrier protein FdhD</fullName>
    </recommendedName>
</protein>
<comment type="subcellular location">
    <subcellularLocation>
        <location evidence="3">Cytoplasm</location>
    </subcellularLocation>
</comment>